<proteinExistence type="inferred from homology"/>
<evidence type="ECO:0000259" key="4">
    <source>
        <dbReference type="Pfam" id="PF17482"/>
    </source>
</evidence>
<feature type="domain" description="Tail sheath protein C-terminal" evidence="4">
    <location>
        <begin position="467"/>
        <end position="570"/>
    </location>
</feature>
<comment type="similarity">
    <text evidence="1">Belongs to the myoviridae tail sheath protein family.</text>
</comment>
<evidence type="ECO:0000313" key="6">
    <source>
        <dbReference type="Proteomes" id="UP001596222"/>
    </source>
</evidence>
<accession>A0ABW0A3X2</accession>
<feature type="compositionally biased region" description="Basic and acidic residues" evidence="2">
    <location>
        <begin position="259"/>
        <end position="271"/>
    </location>
</feature>
<dbReference type="PANTHER" id="PTHR35861:SF1">
    <property type="entry name" value="PHAGE TAIL SHEATH PROTEIN"/>
    <property type="match status" value="1"/>
</dbReference>
<dbReference type="Gene3D" id="3.40.50.11780">
    <property type="match status" value="2"/>
</dbReference>
<feature type="region of interest" description="Disordered" evidence="2">
    <location>
        <begin position="100"/>
        <end position="122"/>
    </location>
</feature>
<dbReference type="InterPro" id="IPR052042">
    <property type="entry name" value="Tail_sheath_structural"/>
</dbReference>
<keyword evidence="6" id="KW-1185">Reference proteome</keyword>
<feature type="domain" description="Tail sheath protein subtilisin-like" evidence="3">
    <location>
        <begin position="292"/>
        <end position="459"/>
    </location>
</feature>
<organism evidence="5 6">
    <name type="scientific">Streptomyces aureoversilis</name>
    <dbReference type="NCBI Taxonomy" id="67277"/>
    <lineage>
        <taxon>Bacteria</taxon>
        <taxon>Bacillati</taxon>
        <taxon>Actinomycetota</taxon>
        <taxon>Actinomycetes</taxon>
        <taxon>Kitasatosporales</taxon>
        <taxon>Streptomycetaceae</taxon>
        <taxon>Streptomyces</taxon>
    </lineage>
</organism>
<name>A0ABW0A3X2_9ACTN</name>
<reference evidence="6" key="1">
    <citation type="journal article" date="2019" name="Int. J. Syst. Evol. Microbiol.">
        <title>The Global Catalogue of Microorganisms (GCM) 10K type strain sequencing project: providing services to taxonomists for standard genome sequencing and annotation.</title>
        <authorList>
            <consortium name="The Broad Institute Genomics Platform"/>
            <consortium name="The Broad Institute Genome Sequencing Center for Infectious Disease"/>
            <person name="Wu L."/>
            <person name="Ma J."/>
        </authorList>
    </citation>
    <scope>NUCLEOTIDE SEQUENCE [LARGE SCALE GENOMIC DNA]</scope>
    <source>
        <strain evidence="6">CGMCC 4.1641</strain>
    </source>
</reference>
<gene>
    <name evidence="5" type="ORF">ACFPP6_26390</name>
</gene>
<comment type="caution">
    <text evidence="5">The sequence shown here is derived from an EMBL/GenBank/DDBJ whole genome shotgun (WGS) entry which is preliminary data.</text>
</comment>
<dbReference type="PANTHER" id="PTHR35861">
    <property type="match status" value="1"/>
</dbReference>
<dbReference type="Pfam" id="PF04984">
    <property type="entry name" value="Phage_sheath_1"/>
    <property type="match status" value="1"/>
</dbReference>
<dbReference type="EMBL" id="JBHSKJ010000017">
    <property type="protein sequence ID" value="MFC5148204.1"/>
    <property type="molecule type" value="Genomic_DNA"/>
</dbReference>
<sequence length="578" mass="63365">MPVKVSYPGVYIDEVKSSVRTITGVPTSIAAFVGWAPRGRTDRPVHITSWADYEKQFGGVHRDSAMSYAVEQFYRNGGAEAEVVRLVPNDDPDKPLLLPIGEKKGVGRPGGDDPRPQLAPIGPGAWARKLRARVEEVLGDDDKPREDVYNLRIFDKGTGVEETYLNISVNPESSRSLRNVLKGSQLVKWFKDGKDPKEPPAANKTDDKVNDQLRDDAPDEPDGTPSAENGEEGEEGGESSPQPGRGGDDPSGGRYTTVDLKKVPEDARPTAEDYIGEGTEAGKRGLYQLLKTDIFNILCLPEVTQSEDLKPEARQDLLSKAVDLCVKQRAILLVDPPAEWTAATTADDVVELAKKLPLQSGDARNAAIYFPRILASDSRRDGLVRDFPPCGVMAGVMARTDAQRGVWKAPAGTDASLNGVQGLEMPLTDLENGRLNPLGVNCLRELPAVGPVAWGARTMRGNDQLTDEWKYLPVRRLALFVEESLFRGTQWVVFEPNDEPLWASIRLNIGAFMNSLFREGAFQGRTPAEAYLVKCDRENNPQNDIDRGIVNIQVGFAPLKPAEFVIIHIQQLAGQVQV</sequence>
<dbReference type="RefSeq" id="WP_382047153.1">
    <property type="nucleotide sequence ID" value="NZ_JBHSKJ010000017.1"/>
</dbReference>
<feature type="compositionally biased region" description="Basic and acidic residues" evidence="2">
    <location>
        <begin position="190"/>
        <end position="216"/>
    </location>
</feature>
<evidence type="ECO:0000313" key="5">
    <source>
        <dbReference type="EMBL" id="MFC5148204.1"/>
    </source>
</evidence>
<dbReference type="InterPro" id="IPR020287">
    <property type="entry name" value="Tail_sheath_C"/>
</dbReference>
<evidence type="ECO:0000259" key="3">
    <source>
        <dbReference type="Pfam" id="PF04984"/>
    </source>
</evidence>
<feature type="region of interest" description="Disordered" evidence="2">
    <location>
        <begin position="190"/>
        <end position="272"/>
    </location>
</feature>
<protein>
    <submittedName>
        <fullName evidence="5">Phage tail sheath family protein</fullName>
    </submittedName>
</protein>
<dbReference type="InterPro" id="IPR035089">
    <property type="entry name" value="Phage_sheath_subtilisin"/>
</dbReference>
<evidence type="ECO:0000256" key="1">
    <source>
        <dbReference type="ARBA" id="ARBA00008005"/>
    </source>
</evidence>
<dbReference type="Pfam" id="PF17482">
    <property type="entry name" value="Phage_sheath_1C"/>
    <property type="match status" value="1"/>
</dbReference>
<feature type="compositionally biased region" description="Basic and acidic residues" evidence="2">
    <location>
        <begin position="101"/>
        <end position="115"/>
    </location>
</feature>
<dbReference type="Proteomes" id="UP001596222">
    <property type="component" value="Unassembled WGS sequence"/>
</dbReference>
<evidence type="ECO:0000256" key="2">
    <source>
        <dbReference type="SAM" id="MobiDB-lite"/>
    </source>
</evidence>